<protein>
    <submittedName>
        <fullName evidence="2">Alternative protein C22orf29</fullName>
    </submittedName>
</protein>
<gene>
    <name evidence="2" type="primary">C22orf29</name>
</gene>
<evidence type="ECO:0000313" key="2">
    <source>
        <dbReference type="EMBL" id="CCO13693.1"/>
    </source>
</evidence>
<evidence type="ECO:0000256" key="1">
    <source>
        <dbReference type="SAM" id="MobiDB-lite"/>
    </source>
</evidence>
<dbReference type="EMBL" id="HF547982">
    <property type="protein sequence ID" value="CCO13693.1"/>
    <property type="molecule type" value="Genomic_DNA"/>
</dbReference>
<organism evidence="2">
    <name type="scientific">Homo sapiens</name>
    <name type="common">Human</name>
    <dbReference type="NCBI Taxonomy" id="9606"/>
    <lineage>
        <taxon>Eukaryota</taxon>
        <taxon>Metazoa</taxon>
        <taxon>Chordata</taxon>
        <taxon>Craniata</taxon>
        <taxon>Vertebrata</taxon>
        <taxon>Euteleostomi</taxon>
        <taxon>Mammalia</taxon>
        <taxon>Eutheria</taxon>
        <taxon>Euarchontoglires</taxon>
        <taxon>Primates</taxon>
        <taxon>Haplorrhini</taxon>
        <taxon>Catarrhini</taxon>
        <taxon>Hominidae</taxon>
        <taxon>Homo</taxon>
    </lineage>
</organism>
<accession>L0R4V2</accession>
<proteinExistence type="predicted"/>
<name>L0R4V2_HUMAN</name>
<reference evidence="2" key="1">
    <citation type="submission" date="2012-10" db="EMBL/GenBank/DDBJ databases">
        <title>Direct identification of alternative open reading frame translation products in human.</title>
        <authorList>
            <person name="Vanderperre B."/>
            <person name="Lucier J.-F."/>
            <person name="Motard J."/>
            <person name="Tremblay G."/>
            <person name="Vanderperre S."/>
            <person name="Wisztorski M."/>
            <person name="Salzet M."/>
            <person name="Boisvert F.-M."/>
            <person name="Roucou X."/>
        </authorList>
    </citation>
    <scope>NUCLEOTIDE SEQUENCE</scope>
</reference>
<sequence length="98" mass="10733">MLPLMMKWPVWLERPIVPSQSRVVSPDDFRPHSWARCACFGLCAEQNQLPQLQQSLTSALCPFPAAGSLLHPCPSSGSAVSPRPAPTRGSFCRSTLSR</sequence>
<feature type="region of interest" description="Disordered" evidence="1">
    <location>
        <begin position="73"/>
        <end position="98"/>
    </location>
</feature>
<dbReference type="AlphaFoldDB" id="L0R4V2"/>